<dbReference type="SFLD" id="SFLDG00179">
    <property type="entry name" value="mandelate_racemase"/>
    <property type="match status" value="1"/>
</dbReference>
<dbReference type="InterPro" id="IPR029017">
    <property type="entry name" value="Enolase-like_N"/>
</dbReference>
<dbReference type="PANTHER" id="PTHR13794:SF58">
    <property type="entry name" value="MITOCHONDRIAL ENOLASE SUPERFAMILY MEMBER 1"/>
    <property type="match status" value="1"/>
</dbReference>
<dbReference type="Pfam" id="PF02746">
    <property type="entry name" value="MR_MLE_N"/>
    <property type="match status" value="1"/>
</dbReference>
<evidence type="ECO:0000256" key="1">
    <source>
        <dbReference type="ARBA" id="ARBA00001946"/>
    </source>
</evidence>
<evidence type="ECO:0000256" key="3">
    <source>
        <dbReference type="ARBA" id="ARBA00022842"/>
    </source>
</evidence>
<dbReference type="Gene3D" id="3.20.20.120">
    <property type="entry name" value="Enolase-like C-terminal domain"/>
    <property type="match status" value="1"/>
</dbReference>
<dbReference type="SFLD" id="SFLDS00001">
    <property type="entry name" value="Enolase"/>
    <property type="match status" value="1"/>
</dbReference>
<dbReference type="InterPro" id="IPR029065">
    <property type="entry name" value="Enolase_C-like"/>
</dbReference>
<keyword evidence="3" id="KW-0460">Magnesium</keyword>
<dbReference type="PROSITE" id="PS00909">
    <property type="entry name" value="MR_MLE_2"/>
    <property type="match status" value="1"/>
</dbReference>
<comment type="cofactor">
    <cofactor evidence="1">
        <name>Mg(2+)</name>
        <dbReference type="ChEBI" id="CHEBI:18420"/>
    </cofactor>
</comment>
<keyword evidence="6" id="KW-1185">Reference proteome</keyword>
<dbReference type="InterPro" id="IPR018110">
    <property type="entry name" value="Mandel_Rmase/mucon_lact_enz_CS"/>
</dbReference>
<gene>
    <name evidence="5" type="ORF">PAF17_07765</name>
</gene>
<proteinExistence type="predicted"/>
<evidence type="ECO:0000259" key="4">
    <source>
        <dbReference type="SMART" id="SM00922"/>
    </source>
</evidence>
<dbReference type="Gene3D" id="3.30.390.10">
    <property type="entry name" value="Enolase-like, N-terminal domain"/>
    <property type="match status" value="1"/>
</dbReference>
<dbReference type="InterPro" id="IPR036849">
    <property type="entry name" value="Enolase-like_C_sf"/>
</dbReference>
<dbReference type="Proteomes" id="UP001165641">
    <property type="component" value="Unassembled WGS sequence"/>
</dbReference>
<name>A0ABT4ZDH1_9RHOB</name>
<reference evidence="5" key="1">
    <citation type="submission" date="2022-12" db="EMBL/GenBank/DDBJ databases">
        <title>Paracoccus onchidii sp. nov., isolated from a marine invertebrate from the South China Sea.</title>
        <authorList>
            <person name="Xu S."/>
            <person name="Liu Z."/>
            <person name="Xu Y."/>
        </authorList>
    </citation>
    <scope>NUCLEOTIDE SEQUENCE</scope>
    <source>
        <strain evidence="5">Z330</strain>
    </source>
</reference>
<dbReference type="RefSeq" id="WP_271888531.1">
    <property type="nucleotide sequence ID" value="NZ_JAQBIE010000008.1"/>
</dbReference>
<accession>A0ABT4ZDH1</accession>
<organism evidence="5 6">
    <name type="scientific">Paracoccus onchidii</name>
    <dbReference type="NCBI Taxonomy" id="3017813"/>
    <lineage>
        <taxon>Bacteria</taxon>
        <taxon>Pseudomonadati</taxon>
        <taxon>Pseudomonadota</taxon>
        <taxon>Alphaproteobacteria</taxon>
        <taxon>Rhodobacterales</taxon>
        <taxon>Paracoccaceae</taxon>
        <taxon>Paracoccus</taxon>
    </lineage>
</organism>
<keyword evidence="2" id="KW-0479">Metal-binding</keyword>
<dbReference type="CDD" id="cd03316">
    <property type="entry name" value="MR_like"/>
    <property type="match status" value="1"/>
</dbReference>
<dbReference type="InterPro" id="IPR013341">
    <property type="entry name" value="Mandelate_racemase_N_dom"/>
</dbReference>
<dbReference type="EMBL" id="JAQBIE010000008">
    <property type="protein sequence ID" value="MDB6177408.1"/>
    <property type="molecule type" value="Genomic_DNA"/>
</dbReference>
<evidence type="ECO:0000256" key="2">
    <source>
        <dbReference type="ARBA" id="ARBA00022723"/>
    </source>
</evidence>
<sequence length="377" mass="40858">MTRLTRIQAWACRSPIHIPVETSFGRMKDRPAVFLRIEDDSGAFGWGEIFANWPASGAEHRVNLLAEDIAPMVIGHPLAPPESMFHDLEQRTHIRALQCGEFGPFRQVLAGLDQAMWDMLARRADQPVQQALTGGQAKRVPAYASGIPIAAAPQMIARARTDGFTRFKVKVGFGTSDEIEQVHRVHANLAPNETLMLDANQAWTASQAAQFLDQIADLPIGWLEEPIRADCPDDDWRQLMGRIPLAGGENIAGLTDFDAALALGVLDVYQPDIAKWGGFSGCLAVARRALTQGHIYCPHFLGGGIGLAASAQLLAAAGGPGMLEVDVNPNPLRDAFGPIADQIENGFWKLRDAPGIGINALPDAVLDLVTHYRELTA</sequence>
<evidence type="ECO:0000313" key="5">
    <source>
        <dbReference type="EMBL" id="MDB6177408.1"/>
    </source>
</evidence>
<dbReference type="SUPFAM" id="SSF51604">
    <property type="entry name" value="Enolase C-terminal domain-like"/>
    <property type="match status" value="1"/>
</dbReference>
<comment type="caution">
    <text evidence="5">The sequence shown here is derived from an EMBL/GenBank/DDBJ whole genome shotgun (WGS) entry which is preliminary data.</text>
</comment>
<dbReference type="InterPro" id="IPR013342">
    <property type="entry name" value="Mandelate_racemase_C"/>
</dbReference>
<dbReference type="SMART" id="SM00922">
    <property type="entry name" value="MR_MLE"/>
    <property type="match status" value="1"/>
</dbReference>
<evidence type="ECO:0000313" key="6">
    <source>
        <dbReference type="Proteomes" id="UP001165641"/>
    </source>
</evidence>
<protein>
    <submittedName>
        <fullName evidence="5">Mandelate racemase/muconate lactonizing enzyme family protein</fullName>
    </submittedName>
</protein>
<dbReference type="Pfam" id="PF13378">
    <property type="entry name" value="MR_MLE_C"/>
    <property type="match status" value="1"/>
</dbReference>
<dbReference type="SUPFAM" id="SSF54826">
    <property type="entry name" value="Enolase N-terminal domain-like"/>
    <property type="match status" value="1"/>
</dbReference>
<dbReference type="InterPro" id="IPR046945">
    <property type="entry name" value="RHMD-like"/>
</dbReference>
<feature type="domain" description="Mandelate racemase/muconate lactonizing enzyme C-terminal" evidence="4">
    <location>
        <begin position="149"/>
        <end position="246"/>
    </location>
</feature>
<dbReference type="PANTHER" id="PTHR13794">
    <property type="entry name" value="ENOLASE SUPERFAMILY, MANDELATE RACEMASE"/>
    <property type="match status" value="1"/>
</dbReference>